<dbReference type="Proteomes" id="UP000475325">
    <property type="component" value="Unassembled WGS sequence"/>
</dbReference>
<sequence>MNRCQIKGLIQNPGSTHGQGFSIKETRTWQAYGPEQSPPKKQSGSEQFSFHRSELRNFVMLIGEGTPSYILYLLLNESKDVPNVSAKISLDRFRLEVLDANQKIQKSYEEGSCKIGYSIGGVNFMLSIDEEYARGSGTGILGREQYRALISSHPRYFMKDLFSQPTALHKFEEHDCLPILDDVKILGRDGNAGGEAEIYFADIEGHGDALPSVALQTGTLKSHLFAVKTFRGSGLAQAQGLREWFSVLKAIKTTPKTSLKNILAPLSAFLYRETFCIVYPRAICSLEKLLTCTNPNERPRIEISVEGLWFQLQKIATLMETFHSNGHLHLDLTLANLLVSEKGELILCDFGESGVPSSDLSTIEKLGIPNLEGLGQVRIGDILTRVLHKDPEIKRGNFTTEEFLRSYDLASFGRICFEVVVYKVLGWQRSNLYERLNDEDEPLKYKPRKGTLYRCDESERVLGLKGIVEELLKDVAALEGRVDYFKVSRVIGNLISPSTEVRLNQVPNLSCEMLQCLPGCPNSLDPIPGARETTPKEALDSVPFGSVGPERTSLD</sequence>
<evidence type="ECO:0000259" key="2">
    <source>
        <dbReference type="PROSITE" id="PS50011"/>
    </source>
</evidence>
<comment type="caution">
    <text evidence="3">The sequence shown here is derived from an EMBL/GenBank/DDBJ whole genome shotgun (WGS) entry which is preliminary data.</text>
</comment>
<dbReference type="InterPro" id="IPR000719">
    <property type="entry name" value="Prot_kinase_dom"/>
</dbReference>
<organism evidence="3 4">
    <name type="scientific">Orbilia oligospora</name>
    <name type="common">Nematode-trapping fungus</name>
    <name type="synonym">Arthrobotrys oligospora</name>
    <dbReference type="NCBI Taxonomy" id="2813651"/>
    <lineage>
        <taxon>Eukaryota</taxon>
        <taxon>Fungi</taxon>
        <taxon>Dikarya</taxon>
        <taxon>Ascomycota</taxon>
        <taxon>Pezizomycotina</taxon>
        <taxon>Orbiliomycetes</taxon>
        <taxon>Orbiliales</taxon>
        <taxon>Orbiliaceae</taxon>
        <taxon>Orbilia</taxon>
    </lineage>
</organism>
<protein>
    <recommendedName>
        <fullName evidence="2">Protein kinase domain-containing protein</fullName>
    </recommendedName>
</protein>
<accession>A0A7C8J4Y4</accession>
<evidence type="ECO:0000256" key="1">
    <source>
        <dbReference type="SAM" id="MobiDB-lite"/>
    </source>
</evidence>
<dbReference type="AlphaFoldDB" id="A0A7C8J4Y4"/>
<dbReference type="SUPFAM" id="SSF56112">
    <property type="entry name" value="Protein kinase-like (PK-like)"/>
    <property type="match status" value="1"/>
</dbReference>
<dbReference type="Pfam" id="PF00069">
    <property type="entry name" value="Pkinase"/>
    <property type="match status" value="1"/>
</dbReference>
<name>A0A7C8J4Y4_ORBOL</name>
<dbReference type="GO" id="GO:0005524">
    <property type="term" value="F:ATP binding"/>
    <property type="evidence" value="ECO:0007669"/>
    <property type="project" value="InterPro"/>
</dbReference>
<evidence type="ECO:0000313" key="4">
    <source>
        <dbReference type="Proteomes" id="UP000475325"/>
    </source>
</evidence>
<dbReference type="GO" id="GO:0004672">
    <property type="term" value="F:protein kinase activity"/>
    <property type="evidence" value="ECO:0007669"/>
    <property type="project" value="InterPro"/>
</dbReference>
<feature type="region of interest" description="Disordered" evidence="1">
    <location>
        <begin position="1"/>
        <end position="20"/>
    </location>
</feature>
<reference evidence="3 4" key="1">
    <citation type="submission" date="2019-06" db="EMBL/GenBank/DDBJ databases">
        <authorList>
            <person name="Palmer J.M."/>
        </authorList>
    </citation>
    <scope>NUCLEOTIDE SEQUENCE [LARGE SCALE GENOMIC DNA]</scope>
    <source>
        <strain evidence="3 4">TWF102</strain>
    </source>
</reference>
<dbReference type="Gene3D" id="1.10.510.10">
    <property type="entry name" value="Transferase(Phosphotransferase) domain 1"/>
    <property type="match status" value="1"/>
</dbReference>
<proteinExistence type="predicted"/>
<evidence type="ECO:0000313" key="3">
    <source>
        <dbReference type="EMBL" id="KAF3089257.1"/>
    </source>
</evidence>
<gene>
    <name evidence="3" type="ORF">TWF102_009748</name>
</gene>
<dbReference type="PROSITE" id="PS50011">
    <property type="entry name" value="PROTEIN_KINASE_DOM"/>
    <property type="match status" value="1"/>
</dbReference>
<dbReference type="EMBL" id="WIQW01000067">
    <property type="protein sequence ID" value="KAF3089257.1"/>
    <property type="molecule type" value="Genomic_DNA"/>
</dbReference>
<feature type="domain" description="Protein kinase" evidence="2">
    <location>
        <begin position="184"/>
        <end position="514"/>
    </location>
</feature>
<dbReference type="InterPro" id="IPR011009">
    <property type="entry name" value="Kinase-like_dom_sf"/>
</dbReference>
<feature type="region of interest" description="Disordered" evidence="1">
    <location>
        <begin position="527"/>
        <end position="555"/>
    </location>
</feature>